<dbReference type="Gene3D" id="2.30.42.10">
    <property type="match status" value="1"/>
</dbReference>
<dbReference type="GO" id="GO:0009887">
    <property type="term" value="P:animal organ morphogenesis"/>
    <property type="evidence" value="ECO:0007669"/>
    <property type="project" value="UniProtKB-ARBA"/>
</dbReference>
<dbReference type="PANTHER" id="PTHR46900:SF2">
    <property type="entry name" value="TYROSINE-PROTEIN PHOSPHATASE NON-RECEPTOR TYPE 13"/>
    <property type="match status" value="1"/>
</dbReference>
<feature type="domain" description="PDZ" evidence="3">
    <location>
        <begin position="707"/>
        <end position="788"/>
    </location>
</feature>
<dbReference type="Pfam" id="PF00595">
    <property type="entry name" value="PDZ"/>
    <property type="match status" value="1"/>
</dbReference>
<comment type="caution">
    <text evidence="4">The sequence shown here is derived from an EMBL/GenBank/DDBJ whole genome shotgun (WGS) entry which is preliminary data.</text>
</comment>
<sequence length="894" mass="100193">MTVNRFDAPLAQLEVELEKARVKRRLLREAGESQILQAHPMKTSTMDINKNTSPVRGPNDGPSRKHPIQRAPSRLYRTVLPVQGNPRAKYCCPNTCIGPEFVVNSSSSVKHIRMTDIKHSSQIRRITVILLNGRKLKVSCNINSMTTGQLFEVVMSSEGIEDNFTLGLAVLLGGDFVFPPSDFRLSKISPAGLWDECRRPHTTTVSSLLEPFGGHPPLTMYVRTKFFLPTLRGIRSWNLKHQLYLQLRRCLLEQQLRCPNKSQLFVLMGYALQAEFGDFTEKEHGCGDYFLLEHYLPDGDSIEETLARKELQLAHQERCGLDPGRAEEMFISLTQQFSEYGTHFYAASCAQKSGKDAPVWLAISSHGISLHEWRAGAVQRPIMYTYQWKDIRKLSYSRQQFCLQPSTGKRVKLRMDLRKSYFTFRLASMQHQFFLKYRAELSSLQSVAAEFGVPIRKNNLSYIESQEPQDLVPKPVQSDIKSVLGAVLGPVKSRQVVNLPSPPKSTCRFSQLASILGAAVASNSENIEEIQNKENELPTWASRPMHQRCGSYDSIGLHRDVRHDMRIATSPQSNNASVSPASTISRTSIQTYYGVPGSENRTPSFPRRSGVRMGTRAYSLGNSCQTLAGTSEHYRTGSASASGTPCGTRTPSECSAPSSPYAEAYVINSSIKSVDEHFQMDSHESITESLAEKMGNVSFEEERVLRTIRLQRDRLGSFGIEIVEGEDGGVYIQSVQRGGAAAKLGTIHRGDRLLAVDGHCLLNRRYEEALRFMRSSGEEVELVLSQATHVPNEESQPTDVHQNGLLRLAECNIKNTPVEETYLRDIRYRTEDCPTPQHIMMPKSLPQREAAPHTAPIKWTAHKKYPAPKPPHLKNVCCIAPVPEDCSDVLDCTI</sequence>
<dbReference type="SMART" id="SM01196">
    <property type="entry name" value="FERM_C"/>
    <property type="match status" value="1"/>
</dbReference>
<evidence type="ECO:0000313" key="5">
    <source>
        <dbReference type="Proteomes" id="UP001219518"/>
    </source>
</evidence>
<feature type="compositionally biased region" description="Polar residues" evidence="1">
    <location>
        <begin position="42"/>
        <end position="54"/>
    </location>
</feature>
<evidence type="ECO:0000259" key="2">
    <source>
        <dbReference type="PROSITE" id="PS50057"/>
    </source>
</evidence>
<dbReference type="CDD" id="cd00136">
    <property type="entry name" value="PDZ_canonical"/>
    <property type="match status" value="1"/>
</dbReference>
<dbReference type="InterPro" id="IPR018980">
    <property type="entry name" value="FERM_PH-like_C"/>
</dbReference>
<evidence type="ECO:0000313" key="4">
    <source>
        <dbReference type="EMBL" id="KAK3919308.1"/>
    </source>
</evidence>
<name>A0AAE1LGY7_9NEOP</name>
<dbReference type="EMBL" id="JAHWGI010000977">
    <property type="protein sequence ID" value="KAK3919308.1"/>
    <property type="molecule type" value="Genomic_DNA"/>
</dbReference>
<dbReference type="SMART" id="SM00228">
    <property type="entry name" value="PDZ"/>
    <property type="match status" value="1"/>
</dbReference>
<keyword evidence="5" id="KW-1185">Reference proteome</keyword>
<dbReference type="CDD" id="cd14473">
    <property type="entry name" value="FERM_B-lobe"/>
    <property type="match status" value="1"/>
</dbReference>
<dbReference type="AlphaFoldDB" id="A0AAE1LGY7"/>
<dbReference type="SUPFAM" id="SSF50729">
    <property type="entry name" value="PH domain-like"/>
    <property type="match status" value="1"/>
</dbReference>
<dbReference type="InterPro" id="IPR052074">
    <property type="entry name" value="NonRcpt_TyrProt_Phosphatase"/>
</dbReference>
<dbReference type="PANTHER" id="PTHR46900">
    <property type="entry name" value="TYROSINE-PROTEIN PHOSPHATASE NON-RECEPTOR TYPE 13"/>
    <property type="match status" value="1"/>
</dbReference>
<dbReference type="SUPFAM" id="SSF47031">
    <property type="entry name" value="Second domain of FERM"/>
    <property type="match status" value="1"/>
</dbReference>
<dbReference type="GO" id="GO:0030182">
    <property type="term" value="P:neuron differentiation"/>
    <property type="evidence" value="ECO:0007669"/>
    <property type="project" value="UniProtKB-ARBA"/>
</dbReference>
<feature type="domain" description="FERM" evidence="2">
    <location>
        <begin position="124"/>
        <end position="438"/>
    </location>
</feature>
<accession>A0AAE1LGY7</accession>
<feature type="region of interest" description="Disordered" evidence="1">
    <location>
        <begin position="33"/>
        <end position="72"/>
    </location>
</feature>
<dbReference type="SMART" id="SM00295">
    <property type="entry name" value="B41"/>
    <property type="match status" value="1"/>
</dbReference>
<evidence type="ECO:0000259" key="3">
    <source>
        <dbReference type="PROSITE" id="PS50106"/>
    </source>
</evidence>
<dbReference type="Proteomes" id="UP001219518">
    <property type="component" value="Unassembled WGS sequence"/>
</dbReference>
<proteinExistence type="predicted"/>
<dbReference type="Pfam" id="PF09380">
    <property type="entry name" value="FERM_C"/>
    <property type="match status" value="1"/>
</dbReference>
<dbReference type="SUPFAM" id="SSF50156">
    <property type="entry name" value="PDZ domain-like"/>
    <property type="match status" value="1"/>
</dbReference>
<dbReference type="InterPro" id="IPR001478">
    <property type="entry name" value="PDZ"/>
</dbReference>
<evidence type="ECO:0000256" key="1">
    <source>
        <dbReference type="SAM" id="MobiDB-lite"/>
    </source>
</evidence>
<dbReference type="PROSITE" id="PS50106">
    <property type="entry name" value="PDZ"/>
    <property type="match status" value="1"/>
</dbReference>
<reference evidence="4" key="2">
    <citation type="journal article" date="2023" name="BMC Genomics">
        <title>Pest status, molecular evolution, and epigenetic factors derived from the genome assembly of Frankliniella fusca, a thysanopteran phytovirus vector.</title>
        <authorList>
            <person name="Catto M.A."/>
            <person name="Labadie P.E."/>
            <person name="Jacobson A.L."/>
            <person name="Kennedy G.G."/>
            <person name="Srinivasan R."/>
            <person name="Hunt B.G."/>
        </authorList>
    </citation>
    <scope>NUCLEOTIDE SEQUENCE</scope>
    <source>
        <strain evidence="4">PL_HMW_Pooled</strain>
    </source>
</reference>
<dbReference type="Pfam" id="PF00373">
    <property type="entry name" value="FERM_M"/>
    <property type="match status" value="1"/>
</dbReference>
<gene>
    <name evidence="4" type="ORF">KUF71_001126</name>
</gene>
<dbReference type="Gene3D" id="2.30.29.30">
    <property type="entry name" value="Pleckstrin-homology domain (PH domain)/Phosphotyrosine-binding domain (PTB)"/>
    <property type="match status" value="1"/>
</dbReference>
<protein>
    <submittedName>
        <fullName evidence="4">Tyrosine-protein phosphatase non-receptor type 13</fullName>
    </submittedName>
</protein>
<organism evidence="4 5">
    <name type="scientific">Frankliniella fusca</name>
    <dbReference type="NCBI Taxonomy" id="407009"/>
    <lineage>
        <taxon>Eukaryota</taxon>
        <taxon>Metazoa</taxon>
        <taxon>Ecdysozoa</taxon>
        <taxon>Arthropoda</taxon>
        <taxon>Hexapoda</taxon>
        <taxon>Insecta</taxon>
        <taxon>Pterygota</taxon>
        <taxon>Neoptera</taxon>
        <taxon>Paraneoptera</taxon>
        <taxon>Thysanoptera</taxon>
        <taxon>Terebrantia</taxon>
        <taxon>Thripoidea</taxon>
        <taxon>Thripidae</taxon>
        <taxon>Frankliniella</taxon>
    </lineage>
</organism>
<dbReference type="InterPro" id="IPR035963">
    <property type="entry name" value="FERM_2"/>
</dbReference>
<dbReference type="InterPro" id="IPR000299">
    <property type="entry name" value="FERM_domain"/>
</dbReference>
<dbReference type="InterPro" id="IPR014352">
    <property type="entry name" value="FERM/acyl-CoA-bd_prot_sf"/>
</dbReference>
<dbReference type="InterPro" id="IPR019748">
    <property type="entry name" value="FERM_central"/>
</dbReference>
<reference evidence="4" key="1">
    <citation type="submission" date="2021-07" db="EMBL/GenBank/DDBJ databases">
        <authorList>
            <person name="Catto M.A."/>
            <person name="Jacobson A."/>
            <person name="Kennedy G."/>
            <person name="Labadie P."/>
            <person name="Hunt B.G."/>
            <person name="Srinivasan R."/>
        </authorList>
    </citation>
    <scope>NUCLEOTIDE SEQUENCE</scope>
    <source>
        <strain evidence="4">PL_HMW_Pooled</strain>
        <tissue evidence="4">Head</tissue>
    </source>
</reference>
<dbReference type="InterPro" id="IPR036034">
    <property type="entry name" value="PDZ_sf"/>
</dbReference>
<dbReference type="GO" id="GO:0071944">
    <property type="term" value="C:cell periphery"/>
    <property type="evidence" value="ECO:0007669"/>
    <property type="project" value="UniProtKB-ARBA"/>
</dbReference>
<dbReference type="PROSITE" id="PS50057">
    <property type="entry name" value="FERM_3"/>
    <property type="match status" value="1"/>
</dbReference>
<dbReference type="Gene3D" id="1.20.80.10">
    <property type="match status" value="1"/>
</dbReference>
<dbReference type="InterPro" id="IPR019749">
    <property type="entry name" value="Band_41_domain"/>
</dbReference>
<dbReference type="InterPro" id="IPR011993">
    <property type="entry name" value="PH-like_dom_sf"/>
</dbReference>